<gene>
    <name evidence="2" type="ORF">QQF64_036455</name>
</gene>
<comment type="caution">
    <text evidence="2">The sequence shown here is derived from an EMBL/GenBank/DDBJ whole genome shotgun (WGS) entry which is preliminary data.</text>
</comment>
<keyword evidence="3" id="KW-1185">Reference proteome</keyword>
<accession>A0ABR3NJ07</accession>
<sequence length="126" mass="14526">MAFVKDLLMDSLKDLVKGGLKEFQCHLEKDHKFISNSEMENADMIKTVDKMVDCFGTEEAVKITVNILRKMKQNDLAKQLEKNHVLPTVLLMSEKVLDEFSPKRFTSSRADYKRLISAMRCSRKAL</sequence>
<evidence type="ECO:0000259" key="1">
    <source>
        <dbReference type="PROSITE" id="PS50824"/>
    </source>
</evidence>
<reference evidence="2 3" key="1">
    <citation type="submission" date="2023-09" db="EMBL/GenBank/DDBJ databases">
        <authorList>
            <person name="Wang M."/>
        </authorList>
    </citation>
    <scope>NUCLEOTIDE SEQUENCE [LARGE SCALE GENOMIC DNA]</scope>
    <source>
        <strain evidence="2">GT-2023</strain>
        <tissue evidence="2">Liver</tissue>
    </source>
</reference>
<dbReference type="Gene3D" id="1.10.533.10">
    <property type="entry name" value="Death Domain, Fas"/>
    <property type="match status" value="1"/>
</dbReference>
<dbReference type="SUPFAM" id="SSF47986">
    <property type="entry name" value="DEATH domain"/>
    <property type="match status" value="1"/>
</dbReference>
<dbReference type="CDD" id="cd08321">
    <property type="entry name" value="Pyrin_ASC-like"/>
    <property type="match status" value="1"/>
</dbReference>
<dbReference type="InterPro" id="IPR011029">
    <property type="entry name" value="DEATH-like_dom_sf"/>
</dbReference>
<dbReference type="InterPro" id="IPR004020">
    <property type="entry name" value="DAPIN"/>
</dbReference>
<organism evidence="2 3">
    <name type="scientific">Cirrhinus molitorella</name>
    <name type="common">mud carp</name>
    <dbReference type="NCBI Taxonomy" id="172907"/>
    <lineage>
        <taxon>Eukaryota</taxon>
        <taxon>Metazoa</taxon>
        <taxon>Chordata</taxon>
        <taxon>Craniata</taxon>
        <taxon>Vertebrata</taxon>
        <taxon>Euteleostomi</taxon>
        <taxon>Actinopterygii</taxon>
        <taxon>Neopterygii</taxon>
        <taxon>Teleostei</taxon>
        <taxon>Ostariophysi</taxon>
        <taxon>Cypriniformes</taxon>
        <taxon>Cyprinidae</taxon>
        <taxon>Labeoninae</taxon>
        <taxon>Labeonini</taxon>
        <taxon>Cirrhinus</taxon>
    </lineage>
</organism>
<evidence type="ECO:0000313" key="2">
    <source>
        <dbReference type="EMBL" id="KAL1276832.1"/>
    </source>
</evidence>
<protein>
    <recommendedName>
        <fullName evidence="1">Pyrin domain-containing protein</fullName>
    </recommendedName>
</protein>
<evidence type="ECO:0000313" key="3">
    <source>
        <dbReference type="Proteomes" id="UP001558613"/>
    </source>
</evidence>
<name>A0ABR3NJ07_9TELE</name>
<dbReference type="SMART" id="SM01289">
    <property type="entry name" value="PYRIN"/>
    <property type="match status" value="1"/>
</dbReference>
<feature type="domain" description="Pyrin" evidence="1">
    <location>
        <begin position="1"/>
        <end position="86"/>
    </location>
</feature>
<dbReference type="EMBL" id="JAYMGO010000004">
    <property type="protein sequence ID" value="KAL1276832.1"/>
    <property type="molecule type" value="Genomic_DNA"/>
</dbReference>
<proteinExistence type="predicted"/>
<dbReference type="Pfam" id="PF02758">
    <property type="entry name" value="PYRIN"/>
    <property type="match status" value="1"/>
</dbReference>
<dbReference type="PROSITE" id="PS50824">
    <property type="entry name" value="DAPIN"/>
    <property type="match status" value="1"/>
</dbReference>
<dbReference type="Proteomes" id="UP001558613">
    <property type="component" value="Unassembled WGS sequence"/>
</dbReference>